<name>A0AA88A8L5_FICCA</name>
<reference evidence="1" key="1">
    <citation type="submission" date="2023-07" db="EMBL/GenBank/DDBJ databases">
        <title>draft genome sequence of fig (Ficus carica).</title>
        <authorList>
            <person name="Takahashi T."/>
            <person name="Nishimura K."/>
        </authorList>
    </citation>
    <scope>NUCLEOTIDE SEQUENCE</scope>
</reference>
<accession>A0AA88A8L5</accession>
<dbReference type="AlphaFoldDB" id="A0AA88A8L5"/>
<comment type="caution">
    <text evidence="1">The sequence shown here is derived from an EMBL/GenBank/DDBJ whole genome shotgun (WGS) entry which is preliminary data.</text>
</comment>
<keyword evidence="2" id="KW-1185">Reference proteome</keyword>
<dbReference type="EMBL" id="BTGU01000012">
    <property type="protein sequence ID" value="GMN41173.1"/>
    <property type="molecule type" value="Genomic_DNA"/>
</dbReference>
<protein>
    <submittedName>
        <fullName evidence="1">Uncharacterized protein</fullName>
    </submittedName>
</protein>
<dbReference type="Proteomes" id="UP001187192">
    <property type="component" value="Unassembled WGS sequence"/>
</dbReference>
<gene>
    <name evidence="1" type="ORF">TIFTF001_010399</name>
</gene>
<organism evidence="1 2">
    <name type="scientific">Ficus carica</name>
    <name type="common">Common fig</name>
    <dbReference type="NCBI Taxonomy" id="3494"/>
    <lineage>
        <taxon>Eukaryota</taxon>
        <taxon>Viridiplantae</taxon>
        <taxon>Streptophyta</taxon>
        <taxon>Embryophyta</taxon>
        <taxon>Tracheophyta</taxon>
        <taxon>Spermatophyta</taxon>
        <taxon>Magnoliopsida</taxon>
        <taxon>eudicotyledons</taxon>
        <taxon>Gunneridae</taxon>
        <taxon>Pentapetalae</taxon>
        <taxon>rosids</taxon>
        <taxon>fabids</taxon>
        <taxon>Rosales</taxon>
        <taxon>Moraceae</taxon>
        <taxon>Ficeae</taxon>
        <taxon>Ficus</taxon>
    </lineage>
</organism>
<evidence type="ECO:0000313" key="2">
    <source>
        <dbReference type="Proteomes" id="UP001187192"/>
    </source>
</evidence>
<proteinExistence type="predicted"/>
<sequence>MGWGAGQAWGGMGLLGMGWGAGRSWGGWAGGVVAALGVVGDGEDWDLPNVTIAVVGTVSIIFNLTAVQLDLWPYLACGIVFFDDGSFCIITNSRNWPDRDSRPRATEKITISPTPMPRARLLLR</sequence>
<evidence type="ECO:0000313" key="1">
    <source>
        <dbReference type="EMBL" id="GMN41173.1"/>
    </source>
</evidence>